<dbReference type="PANTHER" id="PTHR42693">
    <property type="entry name" value="ARYLSULFATASE FAMILY MEMBER"/>
    <property type="match status" value="1"/>
</dbReference>
<evidence type="ECO:0000256" key="1">
    <source>
        <dbReference type="ARBA" id="ARBA00008779"/>
    </source>
</evidence>
<dbReference type="InterPro" id="IPR050738">
    <property type="entry name" value="Sulfatase"/>
</dbReference>
<keyword evidence="4" id="KW-1185">Reference proteome</keyword>
<dbReference type="Gene3D" id="3.40.720.10">
    <property type="entry name" value="Alkaline Phosphatase, subunit A"/>
    <property type="match status" value="1"/>
</dbReference>
<evidence type="ECO:0000259" key="2">
    <source>
        <dbReference type="Pfam" id="PF00884"/>
    </source>
</evidence>
<dbReference type="PATRIC" id="fig|1227452.3.peg.1367"/>
<name>M0KP75_9EURY</name>
<dbReference type="InterPro" id="IPR000917">
    <property type="entry name" value="Sulfatase_N"/>
</dbReference>
<sequence>MNNGRDMWKAIMREMLNGNVFKNVLNALYAKLRFGELDDEGARKTTEWITEWIDSHSKQEPFFMFINYLEPHLEYAPKRELAEQFLPDDVSYEDAIEVPQNPWKYVTGQLSLTGSEFEILKCLYAAEIAYVDSKIGALVGHLKSIGEWDNTVLMILGDHGENIGDHGLMDHQYCLYDSLLHVPLVAHGGSFTDQGSIDDLVQLTDIAPTLLSEIGIGSSSFSNQTQGKPIFEQDRDHVIAEYITPQPSRESIEKRVGDPNNCMDMYDRSLKTIRNKQYKLIRGSDGSTELYDIVKDQDEKDDLSAYKPDVVDEMCSTLDTWISSFDAIETTSNENIDEDAQERLEDLGYI</sequence>
<dbReference type="SUPFAM" id="SSF53649">
    <property type="entry name" value="Alkaline phosphatase-like"/>
    <property type="match status" value="1"/>
</dbReference>
<dbReference type="Proteomes" id="UP000011623">
    <property type="component" value="Unassembled WGS sequence"/>
</dbReference>
<evidence type="ECO:0000313" key="3">
    <source>
        <dbReference type="EMBL" id="EMA22728.1"/>
    </source>
</evidence>
<evidence type="ECO:0000313" key="4">
    <source>
        <dbReference type="Proteomes" id="UP000011623"/>
    </source>
</evidence>
<dbReference type="GO" id="GO:0004065">
    <property type="term" value="F:arylsulfatase activity"/>
    <property type="evidence" value="ECO:0007669"/>
    <property type="project" value="TreeGrafter"/>
</dbReference>
<dbReference type="EMBL" id="AOLW01000015">
    <property type="protein sequence ID" value="EMA22728.1"/>
    <property type="molecule type" value="Genomic_DNA"/>
</dbReference>
<dbReference type="PANTHER" id="PTHR42693:SF33">
    <property type="entry name" value="ARYLSULFATASE"/>
    <property type="match status" value="1"/>
</dbReference>
<dbReference type="AlphaFoldDB" id="M0KP75"/>
<gene>
    <name evidence="3" type="ORF">C442_06871</name>
</gene>
<dbReference type="InterPro" id="IPR017850">
    <property type="entry name" value="Alkaline_phosphatase_core_sf"/>
</dbReference>
<dbReference type="Pfam" id="PF00884">
    <property type="entry name" value="Sulfatase"/>
    <property type="match status" value="1"/>
</dbReference>
<comment type="similarity">
    <text evidence="1">Belongs to the sulfatase family.</text>
</comment>
<reference evidence="3 4" key="1">
    <citation type="journal article" date="2014" name="PLoS Genet.">
        <title>Phylogenetically driven sequencing of extremely halophilic archaea reveals strategies for static and dynamic osmo-response.</title>
        <authorList>
            <person name="Becker E.A."/>
            <person name="Seitzer P.M."/>
            <person name="Tritt A."/>
            <person name="Larsen D."/>
            <person name="Krusor M."/>
            <person name="Yao A.I."/>
            <person name="Wu D."/>
            <person name="Madern D."/>
            <person name="Eisen J.A."/>
            <person name="Darling A.E."/>
            <person name="Facciotti M.T."/>
        </authorList>
    </citation>
    <scope>NUCLEOTIDE SEQUENCE [LARGE SCALE GENOMIC DNA]</scope>
    <source>
        <strain evidence="3 4">JCM 13557</strain>
    </source>
</reference>
<comment type="caution">
    <text evidence="3">The sequence shown here is derived from an EMBL/GenBank/DDBJ whole genome shotgun (WGS) entry which is preliminary data.</text>
</comment>
<feature type="domain" description="Sulfatase N-terminal" evidence="2">
    <location>
        <begin position="45"/>
        <end position="214"/>
    </location>
</feature>
<proteinExistence type="inferred from homology"/>
<protein>
    <submittedName>
        <fullName evidence="3">Sulfatase</fullName>
    </submittedName>
</protein>
<organism evidence="3 4">
    <name type="scientific">Haloarcula amylolytica JCM 13557</name>
    <dbReference type="NCBI Taxonomy" id="1227452"/>
    <lineage>
        <taxon>Archaea</taxon>
        <taxon>Methanobacteriati</taxon>
        <taxon>Methanobacteriota</taxon>
        <taxon>Stenosarchaea group</taxon>
        <taxon>Halobacteria</taxon>
        <taxon>Halobacteriales</taxon>
        <taxon>Haloarculaceae</taxon>
        <taxon>Haloarcula</taxon>
    </lineage>
</organism>
<accession>M0KP75</accession>